<feature type="DNA-binding region" description="OmpR/PhoB-type" evidence="2">
    <location>
        <begin position="2"/>
        <end position="99"/>
    </location>
</feature>
<dbReference type="SUPFAM" id="SSF46894">
    <property type="entry name" value="C-terminal effector domain of the bipartite response regulators"/>
    <property type="match status" value="1"/>
</dbReference>
<dbReference type="InterPro" id="IPR036388">
    <property type="entry name" value="WH-like_DNA-bd_sf"/>
</dbReference>
<feature type="transmembrane region" description="Helical" evidence="3">
    <location>
        <begin position="131"/>
        <end position="152"/>
    </location>
</feature>
<dbReference type="Gene3D" id="1.10.10.10">
    <property type="entry name" value="Winged helix-like DNA-binding domain superfamily/Winged helix DNA-binding domain"/>
    <property type="match status" value="1"/>
</dbReference>
<dbReference type="SMART" id="SM00862">
    <property type="entry name" value="Trans_reg_C"/>
    <property type="match status" value="1"/>
</dbReference>
<keyword evidence="3" id="KW-0812">Transmembrane</keyword>
<dbReference type="RefSeq" id="WP_109252255.1">
    <property type="nucleotide sequence ID" value="NZ_QEXV01000002.1"/>
</dbReference>
<dbReference type="Proteomes" id="UP000245168">
    <property type="component" value="Unassembled WGS sequence"/>
</dbReference>
<evidence type="ECO:0000259" key="4">
    <source>
        <dbReference type="PROSITE" id="PS51755"/>
    </source>
</evidence>
<evidence type="ECO:0000256" key="3">
    <source>
        <dbReference type="SAM" id="Phobius"/>
    </source>
</evidence>
<sequence>MRHHLKIGCVLVHPDRNVLQCGSNQMHLEPKVMEVLCVLADAPNEVISRDSLLNLVWRDAYASDECLTRTVSMLRRAFRQLGCDGYIETVPKRGYLLTAAVATVATPEEGPLGPPSGWRAYLPWGNSRRTAAIFALSISLVAITSVLTVKLIGGF</sequence>
<dbReference type="GO" id="GO:0006355">
    <property type="term" value="P:regulation of DNA-templated transcription"/>
    <property type="evidence" value="ECO:0007669"/>
    <property type="project" value="InterPro"/>
</dbReference>
<keyword evidence="3" id="KW-0472">Membrane</keyword>
<organism evidence="5 6">
    <name type="scientific">Marinicauda salina</name>
    <dbReference type="NCBI Taxonomy" id="2135793"/>
    <lineage>
        <taxon>Bacteria</taxon>
        <taxon>Pseudomonadati</taxon>
        <taxon>Pseudomonadota</taxon>
        <taxon>Alphaproteobacteria</taxon>
        <taxon>Maricaulales</taxon>
        <taxon>Maricaulaceae</taxon>
        <taxon>Marinicauda</taxon>
    </lineage>
</organism>
<dbReference type="InterPro" id="IPR001867">
    <property type="entry name" value="OmpR/PhoB-type_DNA-bd"/>
</dbReference>
<proteinExistence type="predicted"/>
<comment type="caution">
    <text evidence="5">The sequence shown here is derived from an EMBL/GenBank/DDBJ whole genome shotgun (WGS) entry which is preliminary data.</text>
</comment>
<dbReference type="AlphaFoldDB" id="A0A2U2BV45"/>
<keyword evidence="1 2" id="KW-0238">DNA-binding</keyword>
<evidence type="ECO:0000313" key="6">
    <source>
        <dbReference type="Proteomes" id="UP000245168"/>
    </source>
</evidence>
<keyword evidence="3" id="KW-1133">Transmembrane helix</keyword>
<dbReference type="GO" id="GO:0003677">
    <property type="term" value="F:DNA binding"/>
    <property type="evidence" value="ECO:0007669"/>
    <property type="project" value="UniProtKB-UniRule"/>
</dbReference>
<protein>
    <recommendedName>
        <fullName evidence="4">OmpR/PhoB-type domain-containing protein</fullName>
    </recommendedName>
</protein>
<gene>
    <name evidence="5" type="ORF">DDZ18_04815</name>
</gene>
<dbReference type="Pfam" id="PF00486">
    <property type="entry name" value="Trans_reg_C"/>
    <property type="match status" value="1"/>
</dbReference>
<dbReference type="OrthoDB" id="54411at2"/>
<reference evidence="6" key="1">
    <citation type="submission" date="2018-05" db="EMBL/GenBank/DDBJ databases">
        <authorList>
            <person name="Liu B.-T."/>
        </authorList>
    </citation>
    <scope>NUCLEOTIDE SEQUENCE [LARGE SCALE GENOMIC DNA]</scope>
    <source>
        <strain evidence="6">WD6-1</strain>
    </source>
</reference>
<dbReference type="GO" id="GO:0000160">
    <property type="term" value="P:phosphorelay signal transduction system"/>
    <property type="evidence" value="ECO:0007669"/>
    <property type="project" value="InterPro"/>
</dbReference>
<dbReference type="EMBL" id="QEXV01000002">
    <property type="protein sequence ID" value="PWE17901.1"/>
    <property type="molecule type" value="Genomic_DNA"/>
</dbReference>
<evidence type="ECO:0000256" key="1">
    <source>
        <dbReference type="ARBA" id="ARBA00023125"/>
    </source>
</evidence>
<dbReference type="InterPro" id="IPR016032">
    <property type="entry name" value="Sig_transdc_resp-reg_C-effctor"/>
</dbReference>
<keyword evidence="6" id="KW-1185">Reference proteome</keyword>
<accession>A0A2U2BV45</accession>
<evidence type="ECO:0000256" key="2">
    <source>
        <dbReference type="PROSITE-ProRule" id="PRU01091"/>
    </source>
</evidence>
<feature type="domain" description="OmpR/PhoB-type" evidence="4">
    <location>
        <begin position="2"/>
        <end position="99"/>
    </location>
</feature>
<name>A0A2U2BV45_9PROT</name>
<dbReference type="CDD" id="cd00383">
    <property type="entry name" value="trans_reg_C"/>
    <property type="match status" value="1"/>
</dbReference>
<dbReference type="PROSITE" id="PS51755">
    <property type="entry name" value="OMPR_PHOB"/>
    <property type="match status" value="1"/>
</dbReference>
<evidence type="ECO:0000313" key="5">
    <source>
        <dbReference type="EMBL" id="PWE17901.1"/>
    </source>
</evidence>